<evidence type="ECO:0000256" key="4">
    <source>
        <dbReference type="ARBA" id="ARBA00022475"/>
    </source>
</evidence>
<dbReference type="GO" id="GO:0009401">
    <property type="term" value="P:phosphoenolpyruvate-dependent sugar phosphotransferase system"/>
    <property type="evidence" value="ECO:0007669"/>
    <property type="project" value="UniProtKB-KW"/>
</dbReference>
<dbReference type="OrthoDB" id="9796178at2"/>
<keyword evidence="9 14" id="KW-0472">Membrane</keyword>
<dbReference type="Pfam" id="PF03611">
    <property type="entry name" value="EIIC-GAT"/>
    <property type="match status" value="1"/>
</dbReference>
<dbReference type="PANTHER" id="PTHR33843:SF4">
    <property type="entry name" value="ASCORBATE-SPECIFIC PTS SYSTEM EIIC COMPONENT"/>
    <property type="match status" value="1"/>
</dbReference>
<accession>A0A2J9VL20</accession>
<keyword evidence="16" id="KW-1185">Reference proteome</keyword>
<dbReference type="Proteomes" id="UP000053748">
    <property type="component" value="Unassembled WGS sequence"/>
</dbReference>
<dbReference type="RefSeq" id="WP_000460655.1">
    <property type="nucleotide sequence ID" value="NZ_CAWMSS010000002.1"/>
</dbReference>
<comment type="subcellular location">
    <subcellularLocation>
        <location evidence="1">Cell membrane</location>
        <topology evidence="1">Multi-pass membrane protein</topology>
    </subcellularLocation>
</comment>
<dbReference type="EMBL" id="LOSJ02000001">
    <property type="protein sequence ID" value="PNM64432.1"/>
    <property type="molecule type" value="Genomic_DNA"/>
</dbReference>
<evidence type="ECO:0000256" key="1">
    <source>
        <dbReference type="ARBA" id="ARBA00004651"/>
    </source>
</evidence>
<dbReference type="GO" id="GO:0005886">
    <property type="term" value="C:plasma membrane"/>
    <property type="evidence" value="ECO:0007669"/>
    <property type="project" value="UniProtKB-SubCell"/>
</dbReference>
<reference evidence="15" key="1">
    <citation type="submission" date="2017-12" db="EMBL/GenBank/DDBJ databases">
        <title>FDA dAtabase for Regulatory Grade micrObial Sequences (FDA-ARGOS): Supporting development and validation of Infectious Disease Dx tests.</title>
        <authorList>
            <person name="Hoffmann M."/>
            <person name="Allard M."/>
            <person name="Evans P."/>
            <person name="Brown E."/>
            <person name="Tallon L.J."/>
            <person name="Sadzewicz L."/>
            <person name="Sengamalay N."/>
            <person name="Ott S."/>
            <person name="Godinez A."/>
            <person name="Nagaraj S."/>
            <person name="Vavikolanu K."/>
            <person name="Aluvathingal J."/>
            <person name="Nadendla S."/>
            <person name="Hobson J."/>
            <person name="Sichtig H."/>
        </authorList>
    </citation>
    <scope>NUCLEOTIDE SEQUENCE [LARGE SCALE GENOMIC DNA]</scope>
    <source>
        <strain evidence="15">FDAARGOS_113</strain>
    </source>
</reference>
<organism evidence="15 16">
    <name type="scientific">Vibrio mimicus</name>
    <dbReference type="NCBI Taxonomy" id="674"/>
    <lineage>
        <taxon>Bacteria</taxon>
        <taxon>Pseudomonadati</taxon>
        <taxon>Pseudomonadota</taxon>
        <taxon>Gammaproteobacteria</taxon>
        <taxon>Vibrionales</taxon>
        <taxon>Vibrionaceae</taxon>
        <taxon>Vibrio</taxon>
    </lineage>
</organism>
<protein>
    <recommendedName>
        <fullName evidence="12">Ascorbate-specific PTS system EIIC component</fullName>
    </recommendedName>
    <alternativeName>
        <fullName evidence="13">Ascorbate-specific permease IIC component UlaA</fullName>
    </alternativeName>
</protein>
<dbReference type="NCBIfam" id="NF006920">
    <property type="entry name" value="PRK09410.1-2"/>
    <property type="match status" value="1"/>
</dbReference>
<evidence type="ECO:0000256" key="12">
    <source>
        <dbReference type="ARBA" id="ARBA00039702"/>
    </source>
</evidence>
<evidence type="ECO:0000256" key="14">
    <source>
        <dbReference type="SAM" id="Phobius"/>
    </source>
</evidence>
<feature type="transmembrane region" description="Helical" evidence="14">
    <location>
        <begin position="90"/>
        <end position="113"/>
    </location>
</feature>
<feature type="transmembrane region" description="Helical" evidence="14">
    <location>
        <begin position="227"/>
        <end position="244"/>
    </location>
</feature>
<feature type="transmembrane region" description="Helical" evidence="14">
    <location>
        <begin position="349"/>
        <end position="368"/>
    </location>
</feature>
<feature type="transmembrane region" description="Helical" evidence="14">
    <location>
        <begin position="42"/>
        <end position="70"/>
    </location>
</feature>
<evidence type="ECO:0000256" key="9">
    <source>
        <dbReference type="ARBA" id="ARBA00023136"/>
    </source>
</evidence>
<proteinExistence type="inferred from homology"/>
<feature type="transmembrane region" description="Helical" evidence="14">
    <location>
        <begin position="325"/>
        <end position="343"/>
    </location>
</feature>
<keyword evidence="5" id="KW-0762">Sugar transport</keyword>
<comment type="similarity">
    <text evidence="11">Belongs to the UlaA family.</text>
</comment>
<evidence type="ECO:0000256" key="13">
    <source>
        <dbReference type="ARBA" id="ARBA00042859"/>
    </source>
</evidence>
<comment type="function">
    <text evidence="10">The phosphoenolpyruvate-dependent sugar phosphotransferase system (sugar PTS), a major carbohydrate active transport system, catalyzes the phosphorylation of incoming sugar substrates concomitantly with their translocation across the cell membrane. The enzyme II UlaABC PTS system is involved in ascorbate transport.</text>
</comment>
<feature type="transmembrane region" description="Helical" evidence="14">
    <location>
        <begin position="12"/>
        <end position="30"/>
    </location>
</feature>
<dbReference type="AlphaFoldDB" id="A0A2J9VL20"/>
<keyword evidence="4" id="KW-1003">Cell membrane</keyword>
<evidence type="ECO:0000256" key="10">
    <source>
        <dbReference type="ARBA" id="ARBA00037387"/>
    </source>
</evidence>
<gene>
    <name evidence="15" type="ORF">AL544_005830</name>
</gene>
<evidence type="ECO:0000256" key="6">
    <source>
        <dbReference type="ARBA" id="ARBA00022683"/>
    </source>
</evidence>
<feature type="transmembrane region" description="Helical" evidence="14">
    <location>
        <begin position="380"/>
        <end position="402"/>
    </location>
</feature>
<keyword evidence="7 14" id="KW-0812">Transmembrane</keyword>
<evidence type="ECO:0000313" key="16">
    <source>
        <dbReference type="Proteomes" id="UP000053748"/>
    </source>
</evidence>
<dbReference type="InterPro" id="IPR004703">
    <property type="entry name" value="PTS_sugar-sp_permease"/>
</dbReference>
<comment type="subunit">
    <text evidence="2">Homodimer.</text>
</comment>
<feature type="transmembrane region" description="Helical" evidence="14">
    <location>
        <begin position="120"/>
        <end position="140"/>
    </location>
</feature>
<dbReference type="InterPro" id="IPR051562">
    <property type="entry name" value="Ascorbate-PTS_EIIC"/>
</dbReference>
<feature type="transmembrane region" description="Helical" evidence="14">
    <location>
        <begin position="264"/>
        <end position="290"/>
    </location>
</feature>
<evidence type="ECO:0000256" key="8">
    <source>
        <dbReference type="ARBA" id="ARBA00022989"/>
    </source>
</evidence>
<keyword evidence="3" id="KW-0813">Transport</keyword>
<name>A0A2J9VL20_VIBMI</name>
<evidence type="ECO:0000256" key="11">
    <source>
        <dbReference type="ARBA" id="ARBA00038218"/>
    </source>
</evidence>
<evidence type="ECO:0000256" key="5">
    <source>
        <dbReference type="ARBA" id="ARBA00022597"/>
    </source>
</evidence>
<sequence length="432" mass="46581">MFDVIRWITINIFGEASVLIGLIVMMGLLLQRKTFSDVVVGTLKGILGFLIIGAGGGIIIQALLAFQPLWTEVFGLEAMSLDNIIGQEKFIEIYGSSVTLAIAVGFAINLLLARFTRFKFVYLTGHMMFWTTMVFAGITVNTVPDVSPIKLTLFLSVLMGLYWTFQPAITQPFMRKVTGNDNIALGHTSASVAIIGSLAGKAFSNNKIDSADIKVPENLSFLRDSNVVTAITMLLLFFIGTFILQIKGTPKAQEILSTSGDLSFYIYSLKQSLLFTGGIAVVLLGVRMFIGEIVPAFKGISDKLVPNAKPALDCPIVFNYSQNGVVLGFVGAFVGALIWLTIIGNITGYVFVPSMIVLFFHAGTAGVFGNSTGGYKGALLAGFITSTIVAWGQYICVSFFITDTIPDTALWAADSDMFILTAIVSLLSELLL</sequence>
<comment type="caution">
    <text evidence="15">The sequence shown here is derived from an EMBL/GenBank/DDBJ whole genome shotgun (WGS) entry which is preliminary data.</text>
</comment>
<evidence type="ECO:0000256" key="2">
    <source>
        <dbReference type="ARBA" id="ARBA00011738"/>
    </source>
</evidence>
<dbReference type="STRING" id="674.VM_17765"/>
<evidence type="ECO:0000313" key="15">
    <source>
        <dbReference type="EMBL" id="PNM64432.1"/>
    </source>
</evidence>
<keyword evidence="8 14" id="KW-1133">Transmembrane helix</keyword>
<feature type="transmembrane region" description="Helical" evidence="14">
    <location>
        <begin position="146"/>
        <end position="165"/>
    </location>
</feature>
<evidence type="ECO:0000256" key="3">
    <source>
        <dbReference type="ARBA" id="ARBA00022448"/>
    </source>
</evidence>
<evidence type="ECO:0000256" key="7">
    <source>
        <dbReference type="ARBA" id="ARBA00022692"/>
    </source>
</evidence>
<dbReference type="PANTHER" id="PTHR33843">
    <property type="entry name" value="ASCORBATE-SPECIFIC PTS SYSTEM EIIC COMPONENT"/>
    <property type="match status" value="1"/>
</dbReference>
<keyword evidence="6" id="KW-0598">Phosphotransferase system</keyword>